<dbReference type="KEGG" id="tpg:TPEGAU_0541"/>
<dbReference type="InterPro" id="IPR030388">
    <property type="entry name" value="G_ERA_dom"/>
</dbReference>
<feature type="binding site" evidence="8">
    <location>
        <begin position="17"/>
        <end position="24"/>
    </location>
    <ligand>
        <name>GTP</name>
        <dbReference type="ChEBI" id="CHEBI:37565"/>
    </ligand>
</feature>
<dbReference type="CDD" id="cd04163">
    <property type="entry name" value="Era"/>
    <property type="match status" value="1"/>
</dbReference>
<keyword evidence="7 8" id="KW-0342">GTP-binding</keyword>
<sequence>MVTDGASPRSGVSLIIGRPSSGKSTFLNAVCGYKVSIVSPIPQTTRNTVRGIVNIESDQIVFMDTPGYHRSDRKFNLRLQSLVHSNVKDADVLLYLVDATRQFGEEEAAICALLAPYQKTRVLLAFNKVDVLHNSTSCDEYAFLHRQGSVLRAGSLGRALHAALPHLPADRVFTISALHQVGLDALMRTLRDLLPEAAPLYPQDCYTDQTIAFRVTELIREQAIARCRDELPHALYAGVEDMELRRGKRELWCRAFLAVERESQKAVLVGKKGAVIRAIRLDAIRALRTLLPYHISLDIRVKVDRSWRQRDHTLSSLLY</sequence>
<dbReference type="Pfam" id="PF07650">
    <property type="entry name" value="KH_2"/>
    <property type="match status" value="1"/>
</dbReference>
<keyword evidence="4 8" id="KW-0997">Cell inner membrane</keyword>
<dbReference type="InterPro" id="IPR005225">
    <property type="entry name" value="Small_GTP-bd"/>
</dbReference>
<dbReference type="InterPro" id="IPR015946">
    <property type="entry name" value="KH_dom-like_a/b"/>
</dbReference>
<dbReference type="RefSeq" id="WP_014342470.1">
    <property type="nucleotide sequence ID" value="NC_016843.1"/>
</dbReference>
<dbReference type="InterPro" id="IPR005662">
    <property type="entry name" value="GTPase_Era-like"/>
</dbReference>
<dbReference type="NCBIfam" id="TIGR00231">
    <property type="entry name" value="small_GTP"/>
    <property type="match status" value="1"/>
</dbReference>
<protein>
    <recommendedName>
        <fullName evidence="2 8">GTPase Era</fullName>
    </recommendedName>
</protein>
<dbReference type="GO" id="GO:0005829">
    <property type="term" value="C:cytosol"/>
    <property type="evidence" value="ECO:0007669"/>
    <property type="project" value="TreeGrafter"/>
</dbReference>
<dbReference type="GO" id="GO:0005886">
    <property type="term" value="C:plasma membrane"/>
    <property type="evidence" value="ECO:0007669"/>
    <property type="project" value="UniProtKB-SubCell"/>
</dbReference>
<feature type="binding site" evidence="8">
    <location>
        <begin position="127"/>
        <end position="130"/>
    </location>
    <ligand>
        <name>GTP</name>
        <dbReference type="ChEBI" id="CHEBI:37565"/>
    </ligand>
</feature>
<evidence type="ECO:0000256" key="3">
    <source>
        <dbReference type="ARBA" id="ARBA00022475"/>
    </source>
</evidence>
<evidence type="ECO:0000256" key="7">
    <source>
        <dbReference type="ARBA" id="ARBA00023134"/>
    </source>
</evidence>
<dbReference type="CDD" id="cd22534">
    <property type="entry name" value="KH-II_Era"/>
    <property type="match status" value="1"/>
</dbReference>
<feature type="region of interest" description="G1" evidence="9">
    <location>
        <begin position="17"/>
        <end position="24"/>
    </location>
</feature>
<evidence type="ECO:0000256" key="4">
    <source>
        <dbReference type="ARBA" id="ARBA00022519"/>
    </source>
</evidence>
<feature type="domain" description="Era-type G" evidence="10">
    <location>
        <begin position="9"/>
        <end position="196"/>
    </location>
</feature>
<evidence type="ECO:0000313" key="12">
    <source>
        <dbReference type="Proteomes" id="UP000008192"/>
    </source>
</evidence>
<dbReference type="PANTHER" id="PTHR42698:SF1">
    <property type="entry name" value="GTPASE ERA, MITOCHONDRIAL"/>
    <property type="match status" value="1"/>
</dbReference>
<keyword evidence="8" id="KW-0699">rRNA-binding</keyword>
<dbReference type="NCBIfam" id="NF000908">
    <property type="entry name" value="PRK00089.1"/>
    <property type="match status" value="1"/>
</dbReference>
<evidence type="ECO:0000256" key="2">
    <source>
        <dbReference type="ARBA" id="ARBA00020484"/>
    </source>
</evidence>
<dbReference type="GO" id="GO:0003924">
    <property type="term" value="F:GTPase activity"/>
    <property type="evidence" value="ECO:0007669"/>
    <property type="project" value="UniProtKB-UniRule"/>
</dbReference>
<evidence type="ECO:0000256" key="6">
    <source>
        <dbReference type="ARBA" id="ARBA00022884"/>
    </source>
</evidence>
<evidence type="ECO:0000313" key="11">
    <source>
        <dbReference type="EMBL" id="AEZ59802.1"/>
    </source>
</evidence>
<dbReference type="PANTHER" id="PTHR42698">
    <property type="entry name" value="GTPASE ERA"/>
    <property type="match status" value="1"/>
</dbReference>
<dbReference type="InterPro" id="IPR006073">
    <property type="entry name" value="GTP-bd"/>
</dbReference>
<keyword evidence="6 8" id="KW-0694">RNA-binding</keyword>
<evidence type="ECO:0000256" key="1">
    <source>
        <dbReference type="ARBA" id="ARBA00007921"/>
    </source>
</evidence>
<reference evidence="12" key="1">
    <citation type="journal article" date="2012" name="PLoS Negl. Trop. Dis.">
        <title>Whole genome sequences of three Treponema pallidum ssp. pertenue strains: yaws and syphilis treponemes differ in less than 0.2% of the genome sequence.</title>
        <authorList>
            <person name="Cejkova D."/>
            <person name="Zobanikova M."/>
            <person name="Chen L."/>
            <person name="Pospisilova P."/>
            <person name="Strouhal M."/>
            <person name="Qin X."/>
            <person name="Mikalova L."/>
            <person name="Norris S.J."/>
            <person name="Muzny D.M."/>
            <person name="Gibbs R.A."/>
            <person name="Fulton L.L."/>
            <person name="Sodergren E."/>
            <person name="Weinstock G.M."/>
            <person name="Smajs D."/>
        </authorList>
    </citation>
    <scope>NUCLEOTIDE SEQUENCE [LARGE SCALE GENOMIC DNA]</scope>
    <source>
        <strain evidence="12">Gauthier</strain>
    </source>
</reference>
<dbReference type="InterPro" id="IPR027417">
    <property type="entry name" value="P-loop_NTPase"/>
</dbReference>
<dbReference type="Pfam" id="PF01926">
    <property type="entry name" value="MMR_HSR1"/>
    <property type="match status" value="1"/>
</dbReference>
<evidence type="ECO:0000256" key="5">
    <source>
        <dbReference type="ARBA" id="ARBA00022741"/>
    </source>
</evidence>
<dbReference type="EMBL" id="CP002376">
    <property type="protein sequence ID" value="AEZ59802.1"/>
    <property type="molecule type" value="Genomic_DNA"/>
</dbReference>
<gene>
    <name evidence="8 11" type="primary">era</name>
    <name evidence="11" type="ordered locus">TPEGAU_0541</name>
</gene>
<dbReference type="GO" id="GO:0000028">
    <property type="term" value="P:ribosomal small subunit assembly"/>
    <property type="evidence" value="ECO:0007669"/>
    <property type="project" value="TreeGrafter"/>
</dbReference>
<keyword evidence="3 8" id="KW-1003">Cell membrane</keyword>
<evidence type="ECO:0000256" key="9">
    <source>
        <dbReference type="PROSITE-ProRule" id="PRU01050"/>
    </source>
</evidence>
<accession>A0AAU8PRZ9</accession>
<feature type="region of interest" description="G2" evidence="9">
    <location>
        <begin position="43"/>
        <end position="47"/>
    </location>
</feature>
<dbReference type="SUPFAM" id="SSF52540">
    <property type="entry name" value="P-loop containing nucleoside triphosphate hydrolases"/>
    <property type="match status" value="1"/>
</dbReference>
<dbReference type="InterPro" id="IPR004044">
    <property type="entry name" value="KH_dom_type_2"/>
</dbReference>
<evidence type="ECO:0000259" key="10">
    <source>
        <dbReference type="PROSITE" id="PS51713"/>
    </source>
</evidence>
<keyword evidence="8" id="KW-0472">Membrane</keyword>
<dbReference type="AlphaFoldDB" id="A0AAU8PRZ9"/>
<feature type="region of interest" description="G5" evidence="9">
    <location>
        <begin position="175"/>
        <end position="177"/>
    </location>
</feature>
<keyword evidence="8" id="KW-0690">Ribosome biogenesis</keyword>
<name>A0AAU8PRZ9_TREPG</name>
<dbReference type="NCBIfam" id="TIGR00436">
    <property type="entry name" value="era"/>
    <property type="match status" value="1"/>
</dbReference>
<organism evidence="11 12">
    <name type="scientific">Treponema pallidum subsp. pertenue (strain Gauthier)</name>
    <dbReference type="NCBI Taxonomy" id="491080"/>
    <lineage>
        <taxon>Bacteria</taxon>
        <taxon>Pseudomonadati</taxon>
        <taxon>Spirochaetota</taxon>
        <taxon>Spirochaetia</taxon>
        <taxon>Spirochaetales</taxon>
        <taxon>Treponemataceae</taxon>
        <taxon>Treponema</taxon>
    </lineage>
</organism>
<dbReference type="HAMAP" id="MF_00367">
    <property type="entry name" value="GTPase_Era"/>
    <property type="match status" value="1"/>
</dbReference>
<dbReference type="GO" id="GO:0043024">
    <property type="term" value="F:ribosomal small subunit binding"/>
    <property type="evidence" value="ECO:0007669"/>
    <property type="project" value="TreeGrafter"/>
</dbReference>
<dbReference type="GO" id="GO:0070181">
    <property type="term" value="F:small ribosomal subunit rRNA binding"/>
    <property type="evidence" value="ECO:0007669"/>
    <property type="project" value="UniProtKB-UniRule"/>
</dbReference>
<dbReference type="GO" id="GO:0005525">
    <property type="term" value="F:GTP binding"/>
    <property type="evidence" value="ECO:0007669"/>
    <property type="project" value="UniProtKB-UniRule"/>
</dbReference>
<keyword evidence="8" id="KW-0963">Cytoplasm</keyword>
<dbReference type="InterPro" id="IPR009019">
    <property type="entry name" value="KH_sf_prok-type"/>
</dbReference>
<dbReference type="PROSITE" id="PS51713">
    <property type="entry name" value="G_ERA"/>
    <property type="match status" value="1"/>
</dbReference>
<proteinExistence type="inferred from homology"/>
<comment type="subunit">
    <text evidence="8">Monomer.</text>
</comment>
<feature type="binding site" evidence="8">
    <location>
        <begin position="64"/>
        <end position="68"/>
    </location>
    <ligand>
        <name>GTP</name>
        <dbReference type="ChEBI" id="CHEBI:37565"/>
    </ligand>
</feature>
<keyword evidence="5 8" id="KW-0547">Nucleotide-binding</keyword>
<comment type="subcellular location">
    <subcellularLocation>
        <location evidence="8">Cytoplasm</location>
    </subcellularLocation>
    <subcellularLocation>
        <location evidence="8">Cell inner membrane</location>
        <topology evidence="8">Peripheral membrane protein</topology>
    </subcellularLocation>
</comment>
<feature type="region of interest" description="G4" evidence="9">
    <location>
        <begin position="127"/>
        <end position="130"/>
    </location>
</feature>
<feature type="region of interest" description="G3" evidence="9">
    <location>
        <begin position="64"/>
        <end position="67"/>
    </location>
</feature>
<dbReference type="Gene3D" id="3.40.50.300">
    <property type="entry name" value="P-loop containing nucleotide triphosphate hydrolases"/>
    <property type="match status" value="1"/>
</dbReference>
<dbReference type="SUPFAM" id="SSF54814">
    <property type="entry name" value="Prokaryotic type KH domain (KH-domain type II)"/>
    <property type="match status" value="1"/>
</dbReference>
<dbReference type="Gene3D" id="3.30.300.20">
    <property type="match status" value="1"/>
</dbReference>
<comment type="function">
    <text evidence="8">An essential GTPase that binds both GDP and GTP, with rapid nucleotide exchange. Plays a role in 16S rRNA processing and 30S ribosomal subunit biogenesis and possibly also in cell cycle regulation and energy metabolism.</text>
</comment>
<dbReference type="Proteomes" id="UP000008192">
    <property type="component" value="Chromosome"/>
</dbReference>
<evidence type="ECO:0000256" key="8">
    <source>
        <dbReference type="HAMAP-Rule" id="MF_00367"/>
    </source>
</evidence>
<comment type="similarity">
    <text evidence="1 8 9">Belongs to the TRAFAC class TrmE-Era-EngA-EngB-Septin-like GTPase superfamily. Era GTPase family.</text>
</comment>